<evidence type="ECO:0000256" key="1">
    <source>
        <dbReference type="SAM" id="Coils"/>
    </source>
</evidence>
<proteinExistence type="predicted"/>
<dbReference type="EMBL" id="CAXAMM010002125">
    <property type="protein sequence ID" value="CAK8994878.1"/>
    <property type="molecule type" value="Genomic_DNA"/>
</dbReference>
<evidence type="ECO:0000313" key="3">
    <source>
        <dbReference type="EMBL" id="CAK8994878.1"/>
    </source>
</evidence>
<feature type="region of interest" description="Disordered" evidence="2">
    <location>
        <begin position="150"/>
        <end position="180"/>
    </location>
</feature>
<reference evidence="3 4" key="1">
    <citation type="submission" date="2024-02" db="EMBL/GenBank/DDBJ databases">
        <authorList>
            <person name="Chen Y."/>
            <person name="Shah S."/>
            <person name="Dougan E. K."/>
            <person name="Thang M."/>
            <person name="Chan C."/>
        </authorList>
    </citation>
    <scope>NUCLEOTIDE SEQUENCE [LARGE SCALE GENOMIC DNA]</scope>
</reference>
<evidence type="ECO:0000313" key="4">
    <source>
        <dbReference type="Proteomes" id="UP001642464"/>
    </source>
</evidence>
<gene>
    <name evidence="3" type="ORF">SCF082_LOCUS4116</name>
</gene>
<sequence length="180" mass="19953">MYLNSVLDSIGSENGSYTAEDIYRLNEAIFNLPEEDTLDENTTGLLFKAVQKIKKAYSAGKCDKDPNFYYDYVALLATMQNQHFFSQKQTKLLLDWLHEVVKAPPGEDKNATASKDITRLETENARMAKEIEQMQELTAAVSILQGFKLPKSFSTGDKPTGSTSKRKRRGKGSGGGGGDK</sequence>
<evidence type="ECO:0000256" key="2">
    <source>
        <dbReference type="SAM" id="MobiDB-lite"/>
    </source>
</evidence>
<dbReference type="Proteomes" id="UP001642464">
    <property type="component" value="Unassembled WGS sequence"/>
</dbReference>
<keyword evidence="4" id="KW-1185">Reference proteome</keyword>
<name>A0ABP0HYV6_9DINO</name>
<feature type="coiled-coil region" evidence="1">
    <location>
        <begin position="110"/>
        <end position="140"/>
    </location>
</feature>
<organism evidence="3 4">
    <name type="scientific">Durusdinium trenchii</name>
    <dbReference type="NCBI Taxonomy" id="1381693"/>
    <lineage>
        <taxon>Eukaryota</taxon>
        <taxon>Sar</taxon>
        <taxon>Alveolata</taxon>
        <taxon>Dinophyceae</taxon>
        <taxon>Suessiales</taxon>
        <taxon>Symbiodiniaceae</taxon>
        <taxon>Durusdinium</taxon>
    </lineage>
</organism>
<protein>
    <submittedName>
        <fullName evidence="3">Uncharacterized protein</fullName>
    </submittedName>
</protein>
<accession>A0ABP0HYV6</accession>
<keyword evidence="1" id="KW-0175">Coiled coil</keyword>
<comment type="caution">
    <text evidence="3">The sequence shown here is derived from an EMBL/GenBank/DDBJ whole genome shotgun (WGS) entry which is preliminary data.</text>
</comment>